<dbReference type="EMBL" id="PGOL01004015">
    <property type="protein sequence ID" value="PKI38816.1"/>
    <property type="molecule type" value="Genomic_DNA"/>
</dbReference>
<gene>
    <name evidence="1" type="ORF">CRG98_040789</name>
</gene>
<dbReference type="PANTHER" id="PTHR33527">
    <property type="entry name" value="OS07G0274300 PROTEIN"/>
    <property type="match status" value="1"/>
</dbReference>
<dbReference type="Proteomes" id="UP000233551">
    <property type="component" value="Unassembled WGS sequence"/>
</dbReference>
<evidence type="ECO:0000313" key="2">
    <source>
        <dbReference type="Proteomes" id="UP000233551"/>
    </source>
</evidence>
<accession>A0A2I0I5Y3</accession>
<organism evidence="1 2">
    <name type="scientific">Punica granatum</name>
    <name type="common">Pomegranate</name>
    <dbReference type="NCBI Taxonomy" id="22663"/>
    <lineage>
        <taxon>Eukaryota</taxon>
        <taxon>Viridiplantae</taxon>
        <taxon>Streptophyta</taxon>
        <taxon>Embryophyta</taxon>
        <taxon>Tracheophyta</taxon>
        <taxon>Spermatophyta</taxon>
        <taxon>Magnoliopsida</taxon>
        <taxon>eudicotyledons</taxon>
        <taxon>Gunneridae</taxon>
        <taxon>Pentapetalae</taxon>
        <taxon>rosids</taxon>
        <taxon>malvids</taxon>
        <taxon>Myrtales</taxon>
        <taxon>Lythraceae</taxon>
        <taxon>Punica</taxon>
    </lineage>
</organism>
<dbReference type="PANTHER" id="PTHR33527:SF28">
    <property type="entry name" value="GB|AAD43168.1"/>
    <property type="match status" value="1"/>
</dbReference>
<comment type="caution">
    <text evidence="1">The sequence shown here is derived from an EMBL/GenBank/DDBJ whole genome shotgun (WGS) entry which is preliminary data.</text>
</comment>
<keyword evidence="2" id="KW-1185">Reference proteome</keyword>
<protein>
    <submittedName>
        <fullName evidence="1">Uncharacterized protein</fullName>
    </submittedName>
</protein>
<sequence length="341" mass="38115">MAITYPVLSSSSSSAAFPISAPAPSSSTSWAPFVITQKEINNFYNIDRTVYTRLVIHLHRNPVGSMHVMALWIWFERLGCHKGNLVNQMLKFPDGMISVLADEAATCLMYIEHKDLPPENDQQQIPMTLRLTDAPLSLRFFYENCDEIMSTILNIVNDVCIKAFLDIMQEATRLQTINASKNHNNCLENKNTSTNFQVPNMNAHTDFHYSKPNLVPNFHGPNPNPSASIQVPNPSPSSGFFANNPWDTPLRATTQPSYNSPEVSLPLPFPYFTNPTMSPTGTALSSSNYNATQVSASPLVREGGFSNLLTKPSHDQYEIDDHRELLKNEITKMLNGPRLEV</sequence>
<name>A0A2I0I5Y3_PUNGR</name>
<proteinExistence type="predicted"/>
<dbReference type="AlphaFoldDB" id="A0A2I0I5Y3"/>
<dbReference type="STRING" id="22663.A0A2I0I5Y3"/>
<reference evidence="1 2" key="1">
    <citation type="submission" date="2017-11" db="EMBL/GenBank/DDBJ databases">
        <title>De-novo sequencing of pomegranate (Punica granatum L.) genome.</title>
        <authorList>
            <person name="Akparov Z."/>
            <person name="Amiraslanov A."/>
            <person name="Hajiyeva S."/>
            <person name="Abbasov M."/>
            <person name="Kaur K."/>
            <person name="Hamwieh A."/>
            <person name="Solovyev V."/>
            <person name="Salamov A."/>
            <person name="Braich B."/>
            <person name="Kosarev P."/>
            <person name="Mahmoud A."/>
            <person name="Hajiyev E."/>
            <person name="Babayeva S."/>
            <person name="Izzatullayeva V."/>
            <person name="Mammadov A."/>
            <person name="Mammadov A."/>
            <person name="Sharifova S."/>
            <person name="Ojaghi J."/>
            <person name="Eynullazada K."/>
            <person name="Bayramov B."/>
            <person name="Abdulazimova A."/>
            <person name="Shahmuradov I."/>
        </authorList>
    </citation>
    <scope>NUCLEOTIDE SEQUENCE [LARGE SCALE GENOMIC DNA]</scope>
    <source>
        <strain evidence="2">cv. AG2017</strain>
        <tissue evidence="1">Leaf</tissue>
    </source>
</reference>
<evidence type="ECO:0000313" key="1">
    <source>
        <dbReference type="EMBL" id="PKI38816.1"/>
    </source>
</evidence>